<sequence>MTYDEFIRSVADGAGISQAEAERLTAATLRTLAERITGGEADDLAAQLPEELKPSLTKPGEEAERFDVDVFVARVAERAGTDPDQALAHMGAVFATLREAVSPGELDDVAAQLPDGLRDLLGFH</sequence>
<accession>A0ABP4EW86</accession>
<proteinExistence type="predicted"/>
<dbReference type="Gene3D" id="1.10.490.110">
    <property type="entry name" value="Uncharacterized conserved protein DUF2267"/>
    <property type="match status" value="1"/>
</dbReference>
<name>A0ABP4EW86_9ACTN</name>
<evidence type="ECO:0008006" key="3">
    <source>
        <dbReference type="Google" id="ProtNLM"/>
    </source>
</evidence>
<protein>
    <recommendedName>
        <fullName evidence="3">DUF2267 domain-containing protein</fullName>
    </recommendedName>
</protein>
<dbReference type="Proteomes" id="UP001499979">
    <property type="component" value="Unassembled WGS sequence"/>
</dbReference>
<comment type="caution">
    <text evidence="1">The sequence shown here is derived from an EMBL/GenBank/DDBJ whole genome shotgun (WGS) entry which is preliminary data.</text>
</comment>
<evidence type="ECO:0000313" key="1">
    <source>
        <dbReference type="EMBL" id="GAA1129315.1"/>
    </source>
</evidence>
<organism evidence="1 2">
    <name type="scientific">Nocardioides aquiterrae</name>
    <dbReference type="NCBI Taxonomy" id="203799"/>
    <lineage>
        <taxon>Bacteria</taxon>
        <taxon>Bacillati</taxon>
        <taxon>Actinomycetota</taxon>
        <taxon>Actinomycetes</taxon>
        <taxon>Propionibacteriales</taxon>
        <taxon>Nocardioidaceae</taxon>
        <taxon>Nocardioides</taxon>
    </lineage>
</organism>
<dbReference type="EMBL" id="BAAAJE010000002">
    <property type="protein sequence ID" value="GAA1129315.1"/>
    <property type="molecule type" value="Genomic_DNA"/>
</dbReference>
<evidence type="ECO:0000313" key="2">
    <source>
        <dbReference type="Proteomes" id="UP001499979"/>
    </source>
</evidence>
<reference evidence="2" key="1">
    <citation type="journal article" date="2019" name="Int. J. Syst. Evol. Microbiol.">
        <title>The Global Catalogue of Microorganisms (GCM) 10K type strain sequencing project: providing services to taxonomists for standard genome sequencing and annotation.</title>
        <authorList>
            <consortium name="The Broad Institute Genomics Platform"/>
            <consortium name="The Broad Institute Genome Sequencing Center for Infectious Disease"/>
            <person name="Wu L."/>
            <person name="Ma J."/>
        </authorList>
    </citation>
    <scope>NUCLEOTIDE SEQUENCE [LARGE SCALE GENOMIC DNA]</scope>
    <source>
        <strain evidence="2">JCM 11813</strain>
    </source>
</reference>
<dbReference type="RefSeq" id="WP_343905595.1">
    <property type="nucleotide sequence ID" value="NZ_BAAAJE010000002.1"/>
</dbReference>
<keyword evidence="2" id="KW-1185">Reference proteome</keyword>
<gene>
    <name evidence="1" type="ORF">GCM10009606_06400</name>
</gene>
<dbReference type="Pfam" id="PF10025">
    <property type="entry name" value="DUF2267"/>
    <property type="match status" value="1"/>
</dbReference>
<dbReference type="InterPro" id="IPR018727">
    <property type="entry name" value="DUF2267"/>
</dbReference>
<dbReference type="InterPro" id="IPR038282">
    <property type="entry name" value="DUF2267_sf"/>
</dbReference>